<dbReference type="Proteomes" id="UP000054097">
    <property type="component" value="Unassembled WGS sequence"/>
</dbReference>
<evidence type="ECO:0000256" key="3">
    <source>
        <dbReference type="ARBA" id="ARBA00022989"/>
    </source>
</evidence>
<dbReference type="EMBL" id="KN824291">
    <property type="protein sequence ID" value="KIM28768.1"/>
    <property type="molecule type" value="Genomic_DNA"/>
</dbReference>
<dbReference type="PANTHER" id="PTHR10924:SF6">
    <property type="entry name" value="SOLUTE CARRIER FAMILY 49 MEMBER A3"/>
    <property type="match status" value="1"/>
</dbReference>
<feature type="transmembrane region" description="Helical" evidence="6">
    <location>
        <begin position="260"/>
        <end position="280"/>
    </location>
</feature>
<feature type="transmembrane region" description="Helical" evidence="6">
    <location>
        <begin position="300"/>
        <end position="321"/>
    </location>
</feature>
<keyword evidence="3 6" id="KW-1133">Transmembrane helix</keyword>
<dbReference type="SUPFAM" id="SSF103473">
    <property type="entry name" value="MFS general substrate transporter"/>
    <property type="match status" value="1"/>
</dbReference>
<dbReference type="InterPro" id="IPR011701">
    <property type="entry name" value="MFS"/>
</dbReference>
<dbReference type="Pfam" id="PF07690">
    <property type="entry name" value="MFS_1"/>
    <property type="match status" value="1"/>
</dbReference>
<reference evidence="7 8" key="1">
    <citation type="submission" date="2014-04" db="EMBL/GenBank/DDBJ databases">
        <authorList>
            <consortium name="DOE Joint Genome Institute"/>
            <person name="Kuo A."/>
            <person name="Zuccaro A."/>
            <person name="Kohler A."/>
            <person name="Nagy L.G."/>
            <person name="Floudas D."/>
            <person name="Copeland A."/>
            <person name="Barry K.W."/>
            <person name="Cichocki N."/>
            <person name="Veneault-Fourrey C."/>
            <person name="LaButti K."/>
            <person name="Lindquist E.A."/>
            <person name="Lipzen A."/>
            <person name="Lundell T."/>
            <person name="Morin E."/>
            <person name="Murat C."/>
            <person name="Sun H."/>
            <person name="Tunlid A."/>
            <person name="Henrissat B."/>
            <person name="Grigoriev I.V."/>
            <person name="Hibbett D.S."/>
            <person name="Martin F."/>
            <person name="Nordberg H.P."/>
            <person name="Cantor M.N."/>
            <person name="Hua S.X."/>
        </authorList>
    </citation>
    <scope>NUCLEOTIDE SEQUENCE [LARGE SCALE GENOMIC DNA]</scope>
    <source>
        <strain evidence="7 8">MAFF 305830</strain>
    </source>
</reference>
<evidence type="ECO:0000256" key="6">
    <source>
        <dbReference type="SAM" id="Phobius"/>
    </source>
</evidence>
<dbReference type="InterPro" id="IPR036259">
    <property type="entry name" value="MFS_trans_sf"/>
</dbReference>
<feature type="compositionally biased region" description="Basic and acidic residues" evidence="5">
    <location>
        <begin position="1"/>
        <end position="18"/>
    </location>
</feature>
<feature type="transmembrane region" description="Helical" evidence="6">
    <location>
        <begin position="103"/>
        <end position="125"/>
    </location>
</feature>
<keyword evidence="4 6" id="KW-0472">Membrane</keyword>
<reference evidence="8" key="2">
    <citation type="submission" date="2015-01" db="EMBL/GenBank/DDBJ databases">
        <title>Evolutionary Origins and Diversification of the Mycorrhizal Mutualists.</title>
        <authorList>
            <consortium name="DOE Joint Genome Institute"/>
            <consortium name="Mycorrhizal Genomics Consortium"/>
            <person name="Kohler A."/>
            <person name="Kuo A."/>
            <person name="Nagy L.G."/>
            <person name="Floudas D."/>
            <person name="Copeland A."/>
            <person name="Barry K.W."/>
            <person name="Cichocki N."/>
            <person name="Veneault-Fourrey C."/>
            <person name="LaButti K."/>
            <person name="Lindquist E.A."/>
            <person name="Lipzen A."/>
            <person name="Lundell T."/>
            <person name="Morin E."/>
            <person name="Murat C."/>
            <person name="Riley R."/>
            <person name="Ohm R."/>
            <person name="Sun H."/>
            <person name="Tunlid A."/>
            <person name="Henrissat B."/>
            <person name="Grigoriev I.V."/>
            <person name="Hibbett D.S."/>
            <person name="Martin F."/>
        </authorList>
    </citation>
    <scope>NUCLEOTIDE SEQUENCE [LARGE SCALE GENOMIC DNA]</scope>
    <source>
        <strain evidence="8">MAFF 305830</strain>
    </source>
</reference>
<dbReference type="HOGENOM" id="CLU_023132_2_0_1"/>
<dbReference type="GO" id="GO:0022857">
    <property type="term" value="F:transmembrane transporter activity"/>
    <property type="evidence" value="ECO:0007669"/>
    <property type="project" value="InterPro"/>
</dbReference>
<evidence type="ECO:0000256" key="4">
    <source>
        <dbReference type="ARBA" id="ARBA00023136"/>
    </source>
</evidence>
<feature type="transmembrane region" description="Helical" evidence="6">
    <location>
        <begin position="165"/>
        <end position="187"/>
    </location>
</feature>
<dbReference type="InterPro" id="IPR049680">
    <property type="entry name" value="FLVCR1-2_SLC49-like"/>
</dbReference>
<evidence type="ECO:0000313" key="7">
    <source>
        <dbReference type="EMBL" id="KIM28768.1"/>
    </source>
</evidence>
<feature type="transmembrane region" description="Helical" evidence="6">
    <location>
        <begin position="193"/>
        <end position="214"/>
    </location>
</feature>
<feature type="transmembrane region" description="Helical" evidence="6">
    <location>
        <begin position="51"/>
        <end position="71"/>
    </location>
</feature>
<dbReference type="Gene3D" id="1.20.1250.20">
    <property type="entry name" value="MFS general substrate transporter like domains"/>
    <property type="match status" value="1"/>
</dbReference>
<proteinExistence type="predicted"/>
<feature type="transmembrane region" description="Helical" evidence="6">
    <location>
        <begin position="131"/>
        <end position="153"/>
    </location>
</feature>
<dbReference type="PANTHER" id="PTHR10924">
    <property type="entry name" value="MAJOR FACILITATOR SUPERFAMILY PROTEIN-RELATED"/>
    <property type="match status" value="1"/>
</dbReference>
<gene>
    <name evidence="7" type="ORF">M408DRAFT_23429</name>
</gene>
<evidence type="ECO:0000256" key="2">
    <source>
        <dbReference type="ARBA" id="ARBA00022692"/>
    </source>
</evidence>
<evidence type="ECO:0000256" key="5">
    <source>
        <dbReference type="SAM" id="MobiDB-lite"/>
    </source>
</evidence>
<protein>
    <recommendedName>
        <fullName evidence="9">Major facilitator superfamily (MFS) profile domain-containing protein</fullName>
    </recommendedName>
</protein>
<feature type="transmembrane region" description="Helical" evidence="6">
    <location>
        <begin position="425"/>
        <end position="443"/>
    </location>
</feature>
<feature type="transmembrane region" description="Helical" evidence="6">
    <location>
        <begin position="77"/>
        <end position="94"/>
    </location>
</feature>
<feature type="transmembrane region" description="Helical" evidence="6">
    <location>
        <begin position="353"/>
        <end position="374"/>
    </location>
</feature>
<keyword evidence="8" id="KW-1185">Reference proteome</keyword>
<organism evidence="7 8">
    <name type="scientific">Serendipita vermifera MAFF 305830</name>
    <dbReference type="NCBI Taxonomy" id="933852"/>
    <lineage>
        <taxon>Eukaryota</taxon>
        <taxon>Fungi</taxon>
        <taxon>Dikarya</taxon>
        <taxon>Basidiomycota</taxon>
        <taxon>Agaricomycotina</taxon>
        <taxon>Agaricomycetes</taxon>
        <taxon>Sebacinales</taxon>
        <taxon>Serendipitaceae</taxon>
        <taxon>Serendipita</taxon>
    </lineage>
</organism>
<feature type="region of interest" description="Disordered" evidence="5">
    <location>
        <begin position="1"/>
        <end position="25"/>
    </location>
</feature>
<dbReference type="GO" id="GO:0016020">
    <property type="term" value="C:membrane"/>
    <property type="evidence" value="ECO:0007669"/>
    <property type="project" value="UniProtKB-SubCell"/>
</dbReference>
<evidence type="ECO:0000256" key="1">
    <source>
        <dbReference type="ARBA" id="ARBA00004141"/>
    </source>
</evidence>
<sequence>MSLVNETDRISDEEKKDPTALSVQGHTTAASTTDVEQLSTAVVYKLYKRRWFGILTLVLFNVISGMNGQFFGPITTNIVNLAYLPATFLTVYITKRVGIKKTILLGGVHLLLANWIRVAAISPSLTPDGKFGIMMFSQLFVALAQGCCQIITVRYSELWFDVRGRVTATMFTNIANPLGGAIASLVLPQLPTVNWAILTAAIIATVIFPFGFLIQEHPPSPPTFAGSTESPGMMSLINALRGKLPLDSPQYMDGRDRLDFVLIFMVFGVICAATSTWSNFGNQIYGPYGYTQTRVGLFDATILLAGIVAAVAGAPIIGRLFGRNLQWAVRIFLPIISACWVAQIWNVKPHNDGGIFAVMAIIGICSFLLLPVGLELGAEVTRNAEASCGMLWLNVNFMAFIWILVEDALRAGPDATPPNNMTRALIYNGSAIAAISFLFLLGFRGQQKRREKDLVKLHELDSEATQVESSKAYPPEK</sequence>
<dbReference type="AlphaFoldDB" id="A0A0C2WRH7"/>
<evidence type="ECO:0008006" key="9">
    <source>
        <dbReference type="Google" id="ProtNLM"/>
    </source>
</evidence>
<comment type="subcellular location">
    <subcellularLocation>
        <location evidence="1">Membrane</location>
        <topology evidence="1">Multi-pass membrane protein</topology>
    </subcellularLocation>
</comment>
<evidence type="ECO:0000313" key="8">
    <source>
        <dbReference type="Proteomes" id="UP000054097"/>
    </source>
</evidence>
<dbReference type="OrthoDB" id="422206at2759"/>
<feature type="transmembrane region" description="Helical" evidence="6">
    <location>
        <begin position="386"/>
        <end position="405"/>
    </location>
</feature>
<accession>A0A0C2WRH7</accession>
<feature type="transmembrane region" description="Helical" evidence="6">
    <location>
        <begin position="328"/>
        <end position="347"/>
    </location>
</feature>
<name>A0A0C2WRH7_SERVB</name>
<keyword evidence="2 6" id="KW-0812">Transmembrane</keyword>